<name>A0ABP7M0V6_9GAMM</name>
<evidence type="ECO:0000313" key="3">
    <source>
        <dbReference type="Proteomes" id="UP001499994"/>
    </source>
</evidence>
<comment type="caution">
    <text evidence="2">The sequence shown here is derived from an EMBL/GenBank/DDBJ whole genome shotgun (WGS) entry which is preliminary data.</text>
</comment>
<proteinExistence type="predicted"/>
<dbReference type="Proteomes" id="UP001499994">
    <property type="component" value="Unassembled WGS sequence"/>
</dbReference>
<evidence type="ECO:0000313" key="2">
    <source>
        <dbReference type="EMBL" id="GAA3911799.1"/>
    </source>
</evidence>
<evidence type="ECO:0000259" key="1">
    <source>
        <dbReference type="Pfam" id="PF04965"/>
    </source>
</evidence>
<dbReference type="Pfam" id="PF04965">
    <property type="entry name" value="GPW_gp25"/>
    <property type="match status" value="1"/>
</dbReference>
<sequence>MAVQYLGLNPHTGASISDSDHISQSIRDILLTPKNTRVMRRNYGSALPDLVDCPQNVALPLRLRAAVVMALSSLEPRICVTAVDISDDEQGAAVLTVTSTRADTQQALTTTLTLSKTA</sequence>
<feature type="domain" description="IraD/Gp25-like" evidence="1">
    <location>
        <begin position="18"/>
        <end position="96"/>
    </location>
</feature>
<protein>
    <submittedName>
        <fullName evidence="2">GPW/gp25 family protein</fullName>
    </submittedName>
</protein>
<organism evidence="2 3">
    <name type="scientific">Gibbsiella dentisursi</name>
    <dbReference type="NCBI Taxonomy" id="796890"/>
    <lineage>
        <taxon>Bacteria</taxon>
        <taxon>Pseudomonadati</taxon>
        <taxon>Pseudomonadota</taxon>
        <taxon>Gammaproteobacteria</taxon>
        <taxon>Enterobacterales</taxon>
        <taxon>Yersiniaceae</taxon>
        <taxon>Gibbsiella</taxon>
    </lineage>
</organism>
<dbReference type="RefSeq" id="WP_346082749.1">
    <property type="nucleotide sequence ID" value="NZ_BAABDG010000010.1"/>
</dbReference>
<accession>A0ABP7M0V6</accession>
<gene>
    <name evidence="2" type="ORF">GCM10022405_41240</name>
</gene>
<reference evidence="3" key="1">
    <citation type="journal article" date="2019" name="Int. J. Syst. Evol. Microbiol.">
        <title>The Global Catalogue of Microorganisms (GCM) 10K type strain sequencing project: providing services to taxonomists for standard genome sequencing and annotation.</title>
        <authorList>
            <consortium name="The Broad Institute Genomics Platform"/>
            <consortium name="The Broad Institute Genome Sequencing Center for Infectious Disease"/>
            <person name="Wu L."/>
            <person name="Ma J."/>
        </authorList>
    </citation>
    <scope>NUCLEOTIDE SEQUENCE [LARGE SCALE GENOMIC DNA]</scope>
    <source>
        <strain evidence="3">JCM 17201</strain>
    </source>
</reference>
<keyword evidence="3" id="KW-1185">Reference proteome</keyword>
<dbReference type="Gene3D" id="3.10.450.40">
    <property type="match status" value="1"/>
</dbReference>
<dbReference type="SUPFAM" id="SSF160719">
    <property type="entry name" value="gpW/gp25-like"/>
    <property type="match status" value="1"/>
</dbReference>
<dbReference type="EMBL" id="BAABDG010000010">
    <property type="protein sequence ID" value="GAA3911799.1"/>
    <property type="molecule type" value="Genomic_DNA"/>
</dbReference>
<dbReference type="InterPro" id="IPR007048">
    <property type="entry name" value="IraD/Gp25-like"/>
</dbReference>